<accession>A8NAR1</accession>
<dbReference type="RefSeq" id="XP_001831913.1">
    <property type="nucleotide sequence ID" value="XM_001831861.1"/>
</dbReference>
<feature type="compositionally biased region" description="Basic and acidic residues" evidence="2">
    <location>
        <begin position="10"/>
        <end position="25"/>
    </location>
</feature>
<keyword evidence="5" id="KW-1185">Reference proteome</keyword>
<keyword evidence="1" id="KW-0862">Zinc</keyword>
<dbReference type="InterPro" id="IPR013088">
    <property type="entry name" value="Znf_NHR/GATA"/>
</dbReference>
<dbReference type="Gene3D" id="3.30.50.10">
    <property type="entry name" value="Erythroid Transcription Factor GATA-1, subunit A"/>
    <property type="match status" value="1"/>
</dbReference>
<dbReference type="Proteomes" id="UP000001861">
    <property type="component" value="Unassembled WGS sequence"/>
</dbReference>
<protein>
    <recommendedName>
        <fullName evidence="3">GATA-type domain-containing protein</fullName>
    </recommendedName>
</protein>
<feature type="region of interest" description="Disordered" evidence="2">
    <location>
        <begin position="200"/>
        <end position="235"/>
    </location>
</feature>
<feature type="compositionally biased region" description="Gly residues" evidence="2">
    <location>
        <begin position="471"/>
        <end position="481"/>
    </location>
</feature>
<dbReference type="STRING" id="240176.A8NAR1"/>
<feature type="compositionally biased region" description="Low complexity" evidence="2">
    <location>
        <begin position="133"/>
        <end position="165"/>
    </location>
</feature>
<keyword evidence="1" id="KW-0863">Zinc-finger</keyword>
<sequence>MPQFGWESSEAGREEREAVHDKEQPQRSPPPPVERKAPSPSNGRAEHQNTGSQFAQQSSDQSELVIDPALRSNTPRQTTEADKNAAGRGHSPPPNVSMPLRAVEPSSFMSSSHRRPHFDDSHRLPSPPTSITASGVPHSHSPSPSVASADRSSASTPSVRRSPPQSSMPPPPHLFQSSYHHDPSIIQSSRHHEHFARADHPNHTPYIYAPPPPAPFDHRYDHSHPVNHSPYSTTGIPAHFPIPPPMAHHPPPSYGHPYPQPGPQPQVQIVHTDDAATKLSDRVRRRCFNCCTTDTSTWRRSNLSPGKVLCNKCGLFERTHSRPRPEQFPHKRGPLATASLQRRTPPANNANPHFAPPPPNTHLPPIAPPYQYTHPSIPPLSNSNSSSGNNTNNNNSQQQERRDVHPHQHQHHPHHAPPPPPSGGGGLPGLQSWHGQHPSNGPSEGGSPHLGHNPNTAPSNNGNGHSTSNGQGNGGGGGGSGSAPHSRRPSDGGNPGGPGEGGSNGGNGGGGGSSSRLPTPPPPMRPGEQRDGGAPISSAPPSSAARETAA</sequence>
<evidence type="ECO:0000256" key="2">
    <source>
        <dbReference type="SAM" id="MobiDB-lite"/>
    </source>
</evidence>
<dbReference type="GO" id="GO:0006355">
    <property type="term" value="P:regulation of DNA-templated transcription"/>
    <property type="evidence" value="ECO:0007669"/>
    <property type="project" value="InterPro"/>
</dbReference>
<feature type="region of interest" description="Disordered" evidence="2">
    <location>
        <begin position="342"/>
        <end position="550"/>
    </location>
</feature>
<feature type="compositionally biased region" description="Low complexity" evidence="2">
    <location>
        <begin position="459"/>
        <end position="470"/>
    </location>
</feature>
<dbReference type="eggNOG" id="ENOG502QTFH">
    <property type="taxonomic scope" value="Eukaryota"/>
</dbReference>
<feature type="domain" description="GATA-type" evidence="3">
    <location>
        <begin position="281"/>
        <end position="343"/>
    </location>
</feature>
<evidence type="ECO:0000259" key="3">
    <source>
        <dbReference type="PROSITE" id="PS50114"/>
    </source>
</evidence>
<dbReference type="OrthoDB" id="515401at2759"/>
<dbReference type="EMBL" id="AACS02000007">
    <property type="protein sequence ID" value="EAU89948.1"/>
    <property type="molecule type" value="Genomic_DNA"/>
</dbReference>
<evidence type="ECO:0000256" key="1">
    <source>
        <dbReference type="PROSITE-ProRule" id="PRU00094"/>
    </source>
</evidence>
<dbReference type="SUPFAM" id="SSF57716">
    <property type="entry name" value="Glucocorticoid receptor-like (DNA-binding domain)"/>
    <property type="match status" value="1"/>
</dbReference>
<dbReference type="OMA" id="CKKTGND"/>
<proteinExistence type="predicted"/>
<feature type="compositionally biased region" description="Low complexity" evidence="2">
    <location>
        <begin position="534"/>
        <end position="550"/>
    </location>
</feature>
<keyword evidence="1" id="KW-0479">Metal-binding</keyword>
<dbReference type="SMART" id="SM00401">
    <property type="entry name" value="ZnF_GATA"/>
    <property type="match status" value="1"/>
</dbReference>
<feature type="compositionally biased region" description="Pro residues" evidence="2">
    <location>
        <begin position="354"/>
        <end position="368"/>
    </location>
</feature>
<feature type="compositionally biased region" description="Low complexity" evidence="2">
    <location>
        <begin position="381"/>
        <end position="396"/>
    </location>
</feature>
<comment type="caution">
    <text evidence="4">The sequence shown here is derived from an EMBL/GenBank/DDBJ whole genome shotgun (WGS) entry which is preliminary data.</text>
</comment>
<dbReference type="KEGG" id="cci:CC1G_08430"/>
<dbReference type="PROSITE" id="PS50114">
    <property type="entry name" value="GATA_ZN_FINGER_2"/>
    <property type="match status" value="1"/>
</dbReference>
<reference evidence="4 5" key="1">
    <citation type="journal article" date="2010" name="Proc. Natl. Acad. Sci. U.S.A.">
        <title>Insights into evolution of multicellular fungi from the assembled chromosomes of the mushroom Coprinopsis cinerea (Coprinus cinereus).</title>
        <authorList>
            <person name="Stajich J.E."/>
            <person name="Wilke S.K."/>
            <person name="Ahren D."/>
            <person name="Au C.H."/>
            <person name="Birren B.W."/>
            <person name="Borodovsky M."/>
            <person name="Burns C."/>
            <person name="Canback B."/>
            <person name="Casselton L.A."/>
            <person name="Cheng C.K."/>
            <person name="Deng J."/>
            <person name="Dietrich F.S."/>
            <person name="Fargo D.C."/>
            <person name="Farman M.L."/>
            <person name="Gathman A.C."/>
            <person name="Goldberg J."/>
            <person name="Guigo R."/>
            <person name="Hoegger P.J."/>
            <person name="Hooker J.B."/>
            <person name="Huggins A."/>
            <person name="James T.Y."/>
            <person name="Kamada T."/>
            <person name="Kilaru S."/>
            <person name="Kodira C."/>
            <person name="Kues U."/>
            <person name="Kupfer D."/>
            <person name="Kwan H.S."/>
            <person name="Lomsadze A."/>
            <person name="Li W."/>
            <person name="Lilly W.W."/>
            <person name="Ma L.J."/>
            <person name="Mackey A.J."/>
            <person name="Manning G."/>
            <person name="Martin F."/>
            <person name="Muraguchi H."/>
            <person name="Natvig D.O."/>
            <person name="Palmerini H."/>
            <person name="Ramesh M.A."/>
            <person name="Rehmeyer C.J."/>
            <person name="Roe B.A."/>
            <person name="Shenoy N."/>
            <person name="Stanke M."/>
            <person name="Ter-Hovhannisyan V."/>
            <person name="Tunlid A."/>
            <person name="Velagapudi R."/>
            <person name="Vision T.J."/>
            <person name="Zeng Q."/>
            <person name="Zolan M.E."/>
            <person name="Pukkila P.J."/>
        </authorList>
    </citation>
    <scope>NUCLEOTIDE SEQUENCE [LARGE SCALE GENOMIC DNA]</scope>
    <source>
        <strain evidence="5">Okayama-7 / 130 / ATCC MYA-4618 / FGSC 9003</strain>
    </source>
</reference>
<dbReference type="GO" id="GO:0008270">
    <property type="term" value="F:zinc ion binding"/>
    <property type="evidence" value="ECO:0007669"/>
    <property type="project" value="UniProtKB-KW"/>
</dbReference>
<name>A8NAR1_COPC7</name>
<evidence type="ECO:0000313" key="4">
    <source>
        <dbReference type="EMBL" id="EAU89948.1"/>
    </source>
</evidence>
<feature type="region of interest" description="Disordered" evidence="2">
    <location>
        <begin position="1"/>
        <end position="180"/>
    </location>
</feature>
<dbReference type="AlphaFoldDB" id="A8NAR1"/>
<organism evidence="4 5">
    <name type="scientific">Coprinopsis cinerea (strain Okayama-7 / 130 / ATCC MYA-4618 / FGSC 9003)</name>
    <name type="common">Inky cap fungus</name>
    <name type="synonym">Hormographiella aspergillata</name>
    <dbReference type="NCBI Taxonomy" id="240176"/>
    <lineage>
        <taxon>Eukaryota</taxon>
        <taxon>Fungi</taxon>
        <taxon>Dikarya</taxon>
        <taxon>Basidiomycota</taxon>
        <taxon>Agaricomycotina</taxon>
        <taxon>Agaricomycetes</taxon>
        <taxon>Agaricomycetidae</taxon>
        <taxon>Agaricales</taxon>
        <taxon>Agaricineae</taxon>
        <taxon>Psathyrellaceae</taxon>
        <taxon>Coprinopsis</taxon>
    </lineage>
</organism>
<dbReference type="InterPro" id="IPR000679">
    <property type="entry name" value="Znf_GATA"/>
</dbReference>
<dbReference type="VEuPathDB" id="FungiDB:CC1G_08430"/>
<feature type="compositionally biased region" description="Gly residues" evidence="2">
    <location>
        <begin position="493"/>
        <end position="513"/>
    </location>
</feature>
<dbReference type="GO" id="GO:0043565">
    <property type="term" value="F:sequence-specific DNA binding"/>
    <property type="evidence" value="ECO:0007669"/>
    <property type="project" value="InterPro"/>
</dbReference>
<dbReference type="InParanoid" id="A8NAR1"/>
<gene>
    <name evidence="4" type="ORF">CC1G_08430</name>
</gene>
<feature type="compositionally biased region" description="Polar residues" evidence="2">
    <location>
        <begin position="48"/>
        <end position="62"/>
    </location>
</feature>
<dbReference type="Pfam" id="PF00320">
    <property type="entry name" value="GATA"/>
    <property type="match status" value="1"/>
</dbReference>
<evidence type="ECO:0000313" key="5">
    <source>
        <dbReference type="Proteomes" id="UP000001861"/>
    </source>
</evidence>
<dbReference type="GeneID" id="6008391"/>
<dbReference type="CDD" id="cd00202">
    <property type="entry name" value="ZnF_GATA"/>
    <property type="match status" value="1"/>
</dbReference>